<evidence type="ECO:0000256" key="1">
    <source>
        <dbReference type="SAM" id="MobiDB-lite"/>
    </source>
</evidence>
<reference evidence="4" key="1">
    <citation type="journal article" date="2017" name="Nat. Commun.">
        <title>The North American bullfrog draft genome provides insight into hormonal regulation of long noncoding RNA.</title>
        <authorList>
            <person name="Hammond S.A."/>
            <person name="Warren R.L."/>
            <person name="Vandervalk B.P."/>
            <person name="Kucuk E."/>
            <person name="Khan H."/>
            <person name="Gibb E.A."/>
            <person name="Pandoh P."/>
            <person name="Kirk H."/>
            <person name="Zhao Y."/>
            <person name="Jones M."/>
            <person name="Mungall A.J."/>
            <person name="Coope R."/>
            <person name="Pleasance S."/>
            <person name="Moore R.A."/>
            <person name="Holt R.A."/>
            <person name="Round J.M."/>
            <person name="Ohora S."/>
            <person name="Walle B.V."/>
            <person name="Veldhoen N."/>
            <person name="Helbing C.C."/>
            <person name="Birol I."/>
        </authorList>
    </citation>
    <scope>NUCLEOTIDE SEQUENCE [LARGE SCALE GENOMIC DNA]</scope>
</reference>
<dbReference type="Proteomes" id="UP000228934">
    <property type="component" value="Unassembled WGS sequence"/>
</dbReference>
<gene>
    <name evidence="3" type="ORF">AB205_0168740</name>
</gene>
<dbReference type="EMBL" id="KV937949">
    <property type="protein sequence ID" value="PIO27512.1"/>
    <property type="molecule type" value="Genomic_DNA"/>
</dbReference>
<protein>
    <submittedName>
        <fullName evidence="3">Uncharacterized protein</fullName>
    </submittedName>
</protein>
<evidence type="ECO:0000313" key="3">
    <source>
        <dbReference type="EMBL" id="PIO27512.1"/>
    </source>
</evidence>
<dbReference type="AlphaFoldDB" id="A0A2G9RHY2"/>
<feature type="compositionally biased region" description="Basic residues" evidence="1">
    <location>
        <begin position="43"/>
        <end position="54"/>
    </location>
</feature>
<feature type="signal peptide" evidence="2">
    <location>
        <begin position="1"/>
        <end position="23"/>
    </location>
</feature>
<name>A0A2G9RHY2_AQUCT</name>
<feature type="region of interest" description="Disordered" evidence="1">
    <location>
        <begin position="37"/>
        <end position="60"/>
    </location>
</feature>
<evidence type="ECO:0000256" key="2">
    <source>
        <dbReference type="SAM" id="SignalP"/>
    </source>
</evidence>
<keyword evidence="4" id="KW-1185">Reference proteome</keyword>
<feature type="chain" id="PRO_5013634653" evidence="2">
    <location>
        <begin position="24"/>
        <end position="60"/>
    </location>
</feature>
<evidence type="ECO:0000313" key="4">
    <source>
        <dbReference type="Proteomes" id="UP000228934"/>
    </source>
</evidence>
<organism evidence="3 4">
    <name type="scientific">Aquarana catesbeiana</name>
    <name type="common">American bullfrog</name>
    <name type="synonym">Rana catesbeiana</name>
    <dbReference type="NCBI Taxonomy" id="8400"/>
    <lineage>
        <taxon>Eukaryota</taxon>
        <taxon>Metazoa</taxon>
        <taxon>Chordata</taxon>
        <taxon>Craniata</taxon>
        <taxon>Vertebrata</taxon>
        <taxon>Euteleostomi</taxon>
        <taxon>Amphibia</taxon>
        <taxon>Batrachia</taxon>
        <taxon>Anura</taxon>
        <taxon>Neobatrachia</taxon>
        <taxon>Ranoidea</taxon>
        <taxon>Ranidae</taxon>
        <taxon>Aquarana</taxon>
    </lineage>
</organism>
<accession>A0A2G9RHY2</accession>
<proteinExistence type="predicted"/>
<dbReference type="OrthoDB" id="67516at2759"/>
<keyword evidence="2" id="KW-0732">Signal</keyword>
<sequence length="60" mass="6972">MPGVSSASFSILLFIMMSHHVVGCPFLRRENNIYSRSRQLSKEKKKKKKNRQSAKNHNIL</sequence>